<dbReference type="Proteomes" id="UP000712600">
    <property type="component" value="Unassembled WGS sequence"/>
</dbReference>
<accession>A0A8S9NXH2</accession>
<dbReference type="AlphaFoldDB" id="A0A8S9NXH2"/>
<protein>
    <submittedName>
        <fullName evidence="1">Uncharacterized protein</fullName>
    </submittedName>
</protein>
<comment type="caution">
    <text evidence="1">The sequence shown here is derived from an EMBL/GenBank/DDBJ whole genome shotgun (WGS) entry which is preliminary data.</text>
</comment>
<evidence type="ECO:0000313" key="1">
    <source>
        <dbReference type="EMBL" id="KAF3506062.1"/>
    </source>
</evidence>
<name>A0A8S9NXH2_BRACR</name>
<organism evidence="1 2">
    <name type="scientific">Brassica cretica</name>
    <name type="common">Mustard</name>
    <dbReference type="NCBI Taxonomy" id="69181"/>
    <lineage>
        <taxon>Eukaryota</taxon>
        <taxon>Viridiplantae</taxon>
        <taxon>Streptophyta</taxon>
        <taxon>Embryophyta</taxon>
        <taxon>Tracheophyta</taxon>
        <taxon>Spermatophyta</taxon>
        <taxon>Magnoliopsida</taxon>
        <taxon>eudicotyledons</taxon>
        <taxon>Gunneridae</taxon>
        <taxon>Pentapetalae</taxon>
        <taxon>rosids</taxon>
        <taxon>malvids</taxon>
        <taxon>Brassicales</taxon>
        <taxon>Brassicaceae</taxon>
        <taxon>Brassiceae</taxon>
        <taxon>Brassica</taxon>
    </lineage>
</organism>
<gene>
    <name evidence="1" type="ORF">F2Q69_00007129</name>
</gene>
<proteinExistence type="predicted"/>
<evidence type="ECO:0000313" key="2">
    <source>
        <dbReference type="Proteomes" id="UP000712600"/>
    </source>
</evidence>
<sequence>MILRETEFGRVSTVRFTGDRSDRKFLKYEEIGRIENMPKRIEIVQINREARGSSMHWIRTCCQLSRSRRCHRAWKQYMLLDMSEHEVLPHMQLKHADQHVGGRAVTLHVI</sequence>
<reference evidence="1" key="1">
    <citation type="submission" date="2019-12" db="EMBL/GenBank/DDBJ databases">
        <title>Genome sequencing and annotation of Brassica cretica.</title>
        <authorList>
            <person name="Studholme D.J."/>
            <person name="Sarris P."/>
        </authorList>
    </citation>
    <scope>NUCLEOTIDE SEQUENCE</scope>
    <source>
        <strain evidence="1">PFS-109/04</strain>
        <tissue evidence="1">Leaf</tissue>
    </source>
</reference>
<dbReference type="EMBL" id="QGKX02001521">
    <property type="protein sequence ID" value="KAF3506062.1"/>
    <property type="molecule type" value="Genomic_DNA"/>
</dbReference>